<organism evidence="1 2">
    <name type="scientific">Enterocloster hominis</name>
    <name type="common">ex Hitch et al. 2024</name>
    <dbReference type="NCBI Taxonomy" id="1917870"/>
    <lineage>
        <taxon>Bacteria</taxon>
        <taxon>Bacillati</taxon>
        <taxon>Bacillota</taxon>
        <taxon>Clostridia</taxon>
        <taxon>Lachnospirales</taxon>
        <taxon>Lachnospiraceae</taxon>
        <taxon>Enterocloster</taxon>
    </lineage>
</organism>
<accession>A0ABV1D4X4</accession>
<evidence type="ECO:0000313" key="1">
    <source>
        <dbReference type="EMBL" id="MEQ2424617.1"/>
    </source>
</evidence>
<keyword evidence="2" id="KW-1185">Reference proteome</keyword>
<dbReference type="RefSeq" id="WP_040382117.1">
    <property type="nucleotide sequence ID" value="NZ_JBBMFM010000015.1"/>
</dbReference>
<dbReference type="Proteomes" id="UP001454086">
    <property type="component" value="Unassembled WGS sequence"/>
</dbReference>
<gene>
    <name evidence="1" type="ORF">WMQ36_06500</name>
</gene>
<evidence type="ECO:0000313" key="2">
    <source>
        <dbReference type="Proteomes" id="UP001454086"/>
    </source>
</evidence>
<comment type="caution">
    <text evidence="1">The sequence shown here is derived from an EMBL/GenBank/DDBJ whole genome shotgun (WGS) entry which is preliminary data.</text>
</comment>
<dbReference type="EMBL" id="JBBMFM010000015">
    <property type="protein sequence ID" value="MEQ2424617.1"/>
    <property type="molecule type" value="Genomic_DNA"/>
</dbReference>
<name>A0ABV1D4X4_9FIRM</name>
<proteinExistence type="predicted"/>
<sequence>MNEMIRNHLDHVRALTGDVRYGFRQDDKTWKNGNKNSARTASCCAGAGIWYQEYGVRRMVSGG</sequence>
<reference evidence="1 2" key="1">
    <citation type="submission" date="2024-03" db="EMBL/GenBank/DDBJ databases">
        <title>Human intestinal bacterial collection.</title>
        <authorList>
            <person name="Pauvert C."/>
            <person name="Hitch T.C.A."/>
            <person name="Clavel T."/>
        </authorList>
    </citation>
    <scope>NUCLEOTIDE SEQUENCE [LARGE SCALE GENOMIC DNA]</scope>
    <source>
        <strain evidence="1 2">CLA-SR-H021</strain>
    </source>
</reference>
<protein>
    <submittedName>
        <fullName evidence="1">Uncharacterized protein</fullName>
    </submittedName>
</protein>